<name>A0AAV5MFD0_9ROSI</name>
<dbReference type="EMBL" id="BPVZ01000231">
    <property type="protein sequence ID" value="GKV47568.1"/>
    <property type="molecule type" value="Genomic_DNA"/>
</dbReference>
<organism evidence="1 2">
    <name type="scientific">Rubroshorea leprosula</name>
    <dbReference type="NCBI Taxonomy" id="152421"/>
    <lineage>
        <taxon>Eukaryota</taxon>
        <taxon>Viridiplantae</taxon>
        <taxon>Streptophyta</taxon>
        <taxon>Embryophyta</taxon>
        <taxon>Tracheophyta</taxon>
        <taxon>Spermatophyta</taxon>
        <taxon>Magnoliopsida</taxon>
        <taxon>eudicotyledons</taxon>
        <taxon>Gunneridae</taxon>
        <taxon>Pentapetalae</taxon>
        <taxon>rosids</taxon>
        <taxon>malvids</taxon>
        <taxon>Malvales</taxon>
        <taxon>Dipterocarpaceae</taxon>
        <taxon>Rubroshorea</taxon>
    </lineage>
</organism>
<accession>A0AAV5MFD0</accession>
<dbReference type="Proteomes" id="UP001054252">
    <property type="component" value="Unassembled WGS sequence"/>
</dbReference>
<evidence type="ECO:0000313" key="2">
    <source>
        <dbReference type="Proteomes" id="UP001054252"/>
    </source>
</evidence>
<sequence>MENGWFCNSSRTWISESNSFSMKILCFAVGITVACVHSV</sequence>
<gene>
    <name evidence="1" type="ORF">SLEP1_g54464</name>
</gene>
<reference evidence="1 2" key="1">
    <citation type="journal article" date="2021" name="Commun. Biol.">
        <title>The genome of Shorea leprosula (Dipterocarpaceae) highlights the ecological relevance of drought in aseasonal tropical rainforests.</title>
        <authorList>
            <person name="Ng K.K.S."/>
            <person name="Kobayashi M.J."/>
            <person name="Fawcett J.A."/>
            <person name="Hatakeyama M."/>
            <person name="Paape T."/>
            <person name="Ng C.H."/>
            <person name="Ang C.C."/>
            <person name="Tnah L.H."/>
            <person name="Lee C.T."/>
            <person name="Nishiyama T."/>
            <person name="Sese J."/>
            <person name="O'Brien M.J."/>
            <person name="Copetti D."/>
            <person name="Mohd Noor M.I."/>
            <person name="Ong R.C."/>
            <person name="Putra M."/>
            <person name="Sireger I.Z."/>
            <person name="Indrioko S."/>
            <person name="Kosugi Y."/>
            <person name="Izuno A."/>
            <person name="Isagi Y."/>
            <person name="Lee S.L."/>
            <person name="Shimizu K.K."/>
        </authorList>
    </citation>
    <scope>NUCLEOTIDE SEQUENCE [LARGE SCALE GENOMIC DNA]</scope>
    <source>
        <strain evidence="1">214</strain>
    </source>
</reference>
<protein>
    <submittedName>
        <fullName evidence="1">Uncharacterized protein</fullName>
    </submittedName>
</protein>
<keyword evidence="2" id="KW-1185">Reference proteome</keyword>
<evidence type="ECO:0000313" key="1">
    <source>
        <dbReference type="EMBL" id="GKV47568.1"/>
    </source>
</evidence>
<dbReference type="AlphaFoldDB" id="A0AAV5MFD0"/>
<comment type="caution">
    <text evidence="1">The sequence shown here is derived from an EMBL/GenBank/DDBJ whole genome shotgun (WGS) entry which is preliminary data.</text>
</comment>
<proteinExistence type="predicted"/>